<gene>
    <name evidence="1" type="ORF">H9701_02855</name>
</gene>
<evidence type="ECO:0000313" key="2">
    <source>
        <dbReference type="Proteomes" id="UP000823882"/>
    </source>
</evidence>
<comment type="caution">
    <text evidence="1">The sequence shown here is derived from an EMBL/GenBank/DDBJ whole genome shotgun (WGS) entry which is preliminary data.</text>
</comment>
<reference evidence="1" key="1">
    <citation type="journal article" date="2021" name="PeerJ">
        <title>Extensive microbial diversity within the chicken gut microbiome revealed by metagenomics and culture.</title>
        <authorList>
            <person name="Gilroy R."/>
            <person name="Ravi A."/>
            <person name="Getino M."/>
            <person name="Pursley I."/>
            <person name="Horton D.L."/>
            <person name="Alikhan N.F."/>
            <person name="Baker D."/>
            <person name="Gharbi K."/>
            <person name="Hall N."/>
            <person name="Watson M."/>
            <person name="Adriaenssens E.M."/>
            <person name="Foster-Nyarko E."/>
            <person name="Jarju S."/>
            <person name="Secka A."/>
            <person name="Antonio M."/>
            <person name="Oren A."/>
            <person name="Chaudhuri R.R."/>
            <person name="La Ragione R."/>
            <person name="Hildebrand F."/>
            <person name="Pallen M.J."/>
        </authorList>
    </citation>
    <scope>NUCLEOTIDE SEQUENCE</scope>
    <source>
        <strain evidence="1">CHK186-1790</strain>
    </source>
</reference>
<dbReference type="CDD" id="cd12208">
    <property type="entry name" value="DIP1984-like"/>
    <property type="match status" value="1"/>
</dbReference>
<dbReference type="AlphaFoldDB" id="A0A9D2NYX0"/>
<dbReference type="InterPro" id="IPR047741">
    <property type="entry name" value="DIP1984-like"/>
</dbReference>
<dbReference type="Gene3D" id="6.10.320.10">
    <property type="match status" value="1"/>
</dbReference>
<dbReference type="NCBIfam" id="NF038048">
    <property type="entry name" value="DIP1984_fam"/>
    <property type="match status" value="1"/>
</dbReference>
<organism evidence="1 2">
    <name type="scientific">Candidatus Intestinimonas pullistercoris</name>
    <dbReference type="NCBI Taxonomy" id="2838623"/>
    <lineage>
        <taxon>Bacteria</taxon>
        <taxon>Bacillati</taxon>
        <taxon>Bacillota</taxon>
        <taxon>Clostridia</taxon>
        <taxon>Eubacteriales</taxon>
        <taxon>Intestinimonas</taxon>
    </lineage>
</organism>
<accession>A0A9D2NYX0</accession>
<dbReference type="Proteomes" id="UP000823882">
    <property type="component" value="Unassembled WGS sequence"/>
</dbReference>
<protein>
    <submittedName>
        <fullName evidence="1">DIP1984 family protein</fullName>
    </submittedName>
</protein>
<proteinExistence type="predicted"/>
<dbReference type="Pfam" id="PF20935">
    <property type="entry name" value="DUF6847"/>
    <property type="match status" value="1"/>
</dbReference>
<dbReference type="EMBL" id="DWWJ01000057">
    <property type="protein sequence ID" value="HJC40477.1"/>
    <property type="molecule type" value="Genomic_DNA"/>
</dbReference>
<evidence type="ECO:0000313" key="1">
    <source>
        <dbReference type="EMBL" id="HJC40477.1"/>
    </source>
</evidence>
<name>A0A9D2NYX0_9FIRM</name>
<sequence length="152" mass="17290">MKLAEALLLRAEYRDKLDNLHQRILANLKVQEGDAPHEDPKALLEESMELHRTMCALVQRIDRANGTICLPGGETLSQALARRDMLRKQRGLLADIAEAASQRDYRLTHSELRMQTTLDLGALQKEMDRLSKAYRELDVAIQGVNWTTELPD</sequence>
<reference evidence="1" key="2">
    <citation type="submission" date="2021-04" db="EMBL/GenBank/DDBJ databases">
        <authorList>
            <person name="Gilroy R."/>
        </authorList>
    </citation>
    <scope>NUCLEOTIDE SEQUENCE</scope>
    <source>
        <strain evidence="1">CHK186-1790</strain>
    </source>
</reference>